<evidence type="ECO:0008006" key="3">
    <source>
        <dbReference type="Google" id="ProtNLM"/>
    </source>
</evidence>
<dbReference type="RefSeq" id="WP_075999257.1">
    <property type="nucleotide sequence ID" value="NZ_PKUS01000016.1"/>
</dbReference>
<dbReference type="OrthoDB" id="5741693at2"/>
<keyword evidence="2" id="KW-1185">Reference proteome</keyword>
<proteinExistence type="predicted"/>
<protein>
    <recommendedName>
        <fullName evidence="3">Flagellar biosynthesis protein FlaG</fullName>
    </recommendedName>
</protein>
<evidence type="ECO:0000313" key="1">
    <source>
        <dbReference type="EMBL" id="PLW68286.1"/>
    </source>
</evidence>
<organism evidence="1 2">
    <name type="scientific">Pseudohalioglobus lutimaris</name>
    <dbReference type="NCBI Taxonomy" id="1737061"/>
    <lineage>
        <taxon>Bacteria</taxon>
        <taxon>Pseudomonadati</taxon>
        <taxon>Pseudomonadota</taxon>
        <taxon>Gammaproteobacteria</taxon>
        <taxon>Cellvibrionales</taxon>
        <taxon>Halieaceae</taxon>
        <taxon>Pseudohalioglobus</taxon>
    </lineage>
</organism>
<comment type="caution">
    <text evidence="1">The sequence shown here is derived from an EMBL/GenBank/DDBJ whole genome shotgun (WGS) entry which is preliminary data.</text>
</comment>
<sequence length="129" mass="14016">MINSLIPVAAVVTTTAAPNRAGGTAVAERVRQEMPVGGKTPPVDAHVSDTWQQARQAADVLARYLTDLSNELQFRVDDATGNSVVTVYNSETDSVVRQVPSEEVLAVARYLQDQIDQQRPQPLLNSNDE</sequence>
<dbReference type="AlphaFoldDB" id="A0A2N5X1B9"/>
<name>A0A2N5X1B9_9GAMM</name>
<dbReference type="Pfam" id="PF03646">
    <property type="entry name" value="FlaG"/>
    <property type="match status" value="1"/>
</dbReference>
<dbReference type="Proteomes" id="UP000235005">
    <property type="component" value="Unassembled WGS sequence"/>
</dbReference>
<gene>
    <name evidence="1" type="ORF">C0039_12880</name>
</gene>
<accession>A0A2N5X1B9</accession>
<dbReference type="PANTHER" id="PTHR37166:SF1">
    <property type="entry name" value="PROTEIN FLAG"/>
    <property type="match status" value="1"/>
</dbReference>
<dbReference type="SUPFAM" id="SSF160214">
    <property type="entry name" value="FlaG-like"/>
    <property type="match status" value="1"/>
</dbReference>
<dbReference type="EMBL" id="PKUS01000016">
    <property type="protein sequence ID" value="PLW68286.1"/>
    <property type="molecule type" value="Genomic_DNA"/>
</dbReference>
<dbReference type="PANTHER" id="PTHR37166">
    <property type="entry name" value="PROTEIN FLAG"/>
    <property type="match status" value="1"/>
</dbReference>
<dbReference type="InterPro" id="IPR005186">
    <property type="entry name" value="FlaG"/>
</dbReference>
<dbReference type="Gene3D" id="3.30.160.170">
    <property type="entry name" value="FlaG-like"/>
    <property type="match status" value="1"/>
</dbReference>
<dbReference type="InterPro" id="IPR035924">
    <property type="entry name" value="FlaG-like_sf"/>
</dbReference>
<evidence type="ECO:0000313" key="2">
    <source>
        <dbReference type="Proteomes" id="UP000235005"/>
    </source>
</evidence>
<reference evidence="1 2" key="1">
    <citation type="submission" date="2018-01" db="EMBL/GenBank/DDBJ databases">
        <title>The draft genome sequence of Halioglobus lutimaris HF004.</title>
        <authorList>
            <person name="Du Z.-J."/>
            <person name="Shi M.-J."/>
        </authorList>
    </citation>
    <scope>NUCLEOTIDE SEQUENCE [LARGE SCALE GENOMIC DNA]</scope>
    <source>
        <strain evidence="1 2">HF004</strain>
    </source>
</reference>